<name>A0A0N8NSY3_9CLOT</name>
<dbReference type="Proteomes" id="UP000050326">
    <property type="component" value="Unassembled WGS sequence"/>
</dbReference>
<proteinExistence type="predicted"/>
<comment type="caution">
    <text evidence="1">The sequence shown here is derived from an EMBL/GenBank/DDBJ whole genome shotgun (WGS) entry which is preliminary data.</text>
</comment>
<reference evidence="1 2" key="1">
    <citation type="submission" date="2015-09" db="EMBL/GenBank/DDBJ databases">
        <title>Genome sequence of Oxobacter pfennigii DSM 3222.</title>
        <authorList>
            <person name="Poehlein A."/>
            <person name="Bengelsdorf F.R."/>
            <person name="Schiel-Bengelsdorf B."/>
            <person name="Duerre P."/>
            <person name="Daniel R."/>
        </authorList>
    </citation>
    <scope>NUCLEOTIDE SEQUENCE [LARGE SCALE GENOMIC DNA]</scope>
    <source>
        <strain evidence="1 2">DSM 3222</strain>
    </source>
</reference>
<evidence type="ECO:0000313" key="1">
    <source>
        <dbReference type="EMBL" id="KPU43312.1"/>
    </source>
</evidence>
<evidence type="ECO:0000313" key="2">
    <source>
        <dbReference type="Proteomes" id="UP000050326"/>
    </source>
</evidence>
<gene>
    <name evidence="1" type="ORF">OXPF_27530</name>
</gene>
<sequence>MRYREQASFEQIRDINCVIDGDNCILSWLWPRGIDSVYICRTAEDEKIDIDKVTKENSKLYTKNEYMEYNGYHERIEGIGRYTYTLYPMVREDGELYLIDQDGINNKISVRTGKIHIVYSVKERKKLFTDKKTVRITVCPEAPVDKDAICYVKKSGSYPQNSSDGIVFPFIQDFTAGENIMPEIEMDKNEYVRLFLTDSSINVGLYELIGR</sequence>
<keyword evidence="2" id="KW-1185">Reference proteome</keyword>
<evidence type="ECO:0008006" key="3">
    <source>
        <dbReference type="Google" id="ProtNLM"/>
    </source>
</evidence>
<dbReference type="AlphaFoldDB" id="A0A0N8NSY3"/>
<dbReference type="RefSeq" id="WP_054875770.1">
    <property type="nucleotide sequence ID" value="NZ_LKET01000039.1"/>
</dbReference>
<dbReference type="EMBL" id="LKET01000039">
    <property type="protein sequence ID" value="KPU43312.1"/>
    <property type="molecule type" value="Genomic_DNA"/>
</dbReference>
<organism evidence="1 2">
    <name type="scientific">Oxobacter pfennigii</name>
    <dbReference type="NCBI Taxonomy" id="36849"/>
    <lineage>
        <taxon>Bacteria</taxon>
        <taxon>Bacillati</taxon>
        <taxon>Bacillota</taxon>
        <taxon>Clostridia</taxon>
        <taxon>Eubacteriales</taxon>
        <taxon>Clostridiaceae</taxon>
        <taxon>Oxobacter</taxon>
    </lineage>
</organism>
<accession>A0A0N8NSY3</accession>
<protein>
    <recommendedName>
        <fullName evidence="3">Beta-mannanase</fullName>
    </recommendedName>
</protein>
<dbReference type="STRING" id="36849.OXPF_27530"/>
<dbReference type="OrthoDB" id="2912988at2"/>